<reference evidence="4" key="1">
    <citation type="submission" date="2014-09" db="EMBL/GenBank/DDBJ databases">
        <authorList>
            <person name="Mudge J."/>
            <person name="Ramaraj T."/>
            <person name="Lindquist I.E."/>
            <person name="Bharti A.K."/>
            <person name="Sundararajan A."/>
            <person name="Cameron C.T."/>
            <person name="Woodward J.E."/>
            <person name="May G.D."/>
            <person name="Brubaker C."/>
            <person name="Broadhvest J."/>
            <person name="Wilkins T.A."/>
        </authorList>
    </citation>
    <scope>NUCLEOTIDE SEQUENCE</scope>
    <source>
        <strain evidence="4">cv. AKA8401</strain>
    </source>
</reference>
<dbReference type="Proteomes" id="UP000032142">
    <property type="component" value="Unassembled WGS sequence"/>
</dbReference>
<feature type="chain" id="PRO_5002056717" evidence="2">
    <location>
        <begin position="28"/>
        <end position="128"/>
    </location>
</feature>
<sequence length="128" mass="14416">MEVESYLLALLLINALTFSQLNLSVEAAESVPLSPSDDFSKELKALSRRSRRIIPPSPRINAPVHFRKKSPSPSPRPPPPPRSPPPPCRWRPPTPINDEQLPINEDLGPQMPTQKQQSLRLRSLDCRN</sequence>
<protein>
    <submittedName>
        <fullName evidence="3">Uncharacterized protein</fullName>
    </submittedName>
</protein>
<proteinExistence type="predicted"/>
<keyword evidence="2" id="KW-0732">Signal</keyword>
<accession>A0A0B0NXJ5</accession>
<feature type="compositionally biased region" description="Pro residues" evidence="1">
    <location>
        <begin position="72"/>
        <end position="95"/>
    </location>
</feature>
<feature type="compositionally biased region" description="Polar residues" evidence="1">
    <location>
        <begin position="111"/>
        <end position="120"/>
    </location>
</feature>
<feature type="region of interest" description="Disordered" evidence="1">
    <location>
        <begin position="47"/>
        <end position="128"/>
    </location>
</feature>
<gene>
    <name evidence="3" type="ORF">F383_10206</name>
</gene>
<evidence type="ECO:0000256" key="1">
    <source>
        <dbReference type="SAM" id="MobiDB-lite"/>
    </source>
</evidence>
<dbReference type="EMBL" id="KN408084">
    <property type="protein sequence ID" value="KHG17342.1"/>
    <property type="molecule type" value="Genomic_DNA"/>
</dbReference>
<keyword evidence="4" id="KW-1185">Reference proteome</keyword>
<evidence type="ECO:0000313" key="3">
    <source>
        <dbReference type="EMBL" id="KHG17342.1"/>
    </source>
</evidence>
<evidence type="ECO:0000313" key="4">
    <source>
        <dbReference type="Proteomes" id="UP000032142"/>
    </source>
</evidence>
<evidence type="ECO:0000256" key="2">
    <source>
        <dbReference type="SAM" id="SignalP"/>
    </source>
</evidence>
<organism evidence="3 4">
    <name type="scientific">Gossypium arboreum</name>
    <name type="common">Tree cotton</name>
    <name type="synonym">Gossypium nanking</name>
    <dbReference type="NCBI Taxonomy" id="29729"/>
    <lineage>
        <taxon>Eukaryota</taxon>
        <taxon>Viridiplantae</taxon>
        <taxon>Streptophyta</taxon>
        <taxon>Embryophyta</taxon>
        <taxon>Tracheophyta</taxon>
        <taxon>Spermatophyta</taxon>
        <taxon>Magnoliopsida</taxon>
        <taxon>eudicotyledons</taxon>
        <taxon>Gunneridae</taxon>
        <taxon>Pentapetalae</taxon>
        <taxon>rosids</taxon>
        <taxon>malvids</taxon>
        <taxon>Malvales</taxon>
        <taxon>Malvaceae</taxon>
        <taxon>Malvoideae</taxon>
        <taxon>Gossypium</taxon>
    </lineage>
</organism>
<name>A0A0B0NXJ5_GOSAR</name>
<dbReference type="AlphaFoldDB" id="A0A0B0NXJ5"/>
<feature type="signal peptide" evidence="2">
    <location>
        <begin position="1"/>
        <end position="27"/>
    </location>
</feature>